<reference evidence="3 4" key="1">
    <citation type="submission" date="2019-07" db="EMBL/GenBank/DDBJ databases">
        <title>Whole genome shotgun sequence of Skermanella aerolata NBRC 106429.</title>
        <authorList>
            <person name="Hosoyama A."/>
            <person name="Uohara A."/>
            <person name="Ohji S."/>
            <person name="Ichikawa N."/>
        </authorList>
    </citation>
    <scope>NUCLEOTIDE SEQUENCE [LARGE SCALE GENOMIC DNA]</scope>
    <source>
        <strain evidence="3 4">NBRC 106429</strain>
    </source>
</reference>
<sequence>MENSYPLPRRLRASIPRRFLRTRACAAAPWDLTSLDTVVREYSLDDPGPMANAVKIAGRYGIKRHVLIPAFALCWAMGRRNGDADLEHTGKVGLTGVVATALVAEVIKRQLCRSRPVDCGDAGEWGTEGARSFPSGHAGTAFATATAIACTAGDRRIGAAAFAAAGVLAGGRVIADRHWTTDIMAGAALGTAVTALAAYWLNRRPDA</sequence>
<dbReference type="Proteomes" id="UP000321523">
    <property type="component" value="Unassembled WGS sequence"/>
</dbReference>
<proteinExistence type="predicted"/>
<name>A0A512DPW3_9PROT</name>
<dbReference type="SMART" id="SM00014">
    <property type="entry name" value="acidPPc"/>
    <property type="match status" value="1"/>
</dbReference>
<feature type="transmembrane region" description="Helical" evidence="1">
    <location>
        <begin position="181"/>
        <end position="201"/>
    </location>
</feature>
<dbReference type="Pfam" id="PF01569">
    <property type="entry name" value="PAP2"/>
    <property type="match status" value="1"/>
</dbReference>
<evidence type="ECO:0000256" key="1">
    <source>
        <dbReference type="SAM" id="Phobius"/>
    </source>
</evidence>
<feature type="transmembrane region" description="Helical" evidence="1">
    <location>
        <begin position="157"/>
        <end position="175"/>
    </location>
</feature>
<dbReference type="InterPro" id="IPR000326">
    <property type="entry name" value="PAP2/HPO"/>
</dbReference>
<keyword evidence="1" id="KW-0472">Membrane</keyword>
<dbReference type="EMBL" id="BJYZ01000011">
    <property type="protein sequence ID" value="GEO38508.1"/>
    <property type="molecule type" value="Genomic_DNA"/>
</dbReference>
<evidence type="ECO:0000313" key="3">
    <source>
        <dbReference type="EMBL" id="GEO38508.1"/>
    </source>
</evidence>
<keyword evidence="1" id="KW-0812">Transmembrane</keyword>
<dbReference type="OrthoDB" id="7307170at2"/>
<dbReference type="SUPFAM" id="SSF48317">
    <property type="entry name" value="Acid phosphatase/Vanadium-dependent haloperoxidase"/>
    <property type="match status" value="1"/>
</dbReference>
<dbReference type="RefSeq" id="WP_052832003.1">
    <property type="nucleotide sequence ID" value="NZ_BJYZ01000011.1"/>
</dbReference>
<accession>A0A512DPW3</accession>
<keyword evidence="4" id="KW-1185">Reference proteome</keyword>
<dbReference type="InterPro" id="IPR036938">
    <property type="entry name" value="PAP2/HPO_sf"/>
</dbReference>
<keyword evidence="1" id="KW-1133">Transmembrane helix</keyword>
<dbReference type="PANTHER" id="PTHR14969">
    <property type="entry name" value="SPHINGOSINE-1-PHOSPHATE PHOSPHOHYDROLASE"/>
    <property type="match status" value="1"/>
</dbReference>
<protein>
    <recommendedName>
        <fullName evidence="2">Phosphatidic acid phosphatase type 2/haloperoxidase domain-containing protein</fullName>
    </recommendedName>
</protein>
<dbReference type="Gene3D" id="1.20.144.10">
    <property type="entry name" value="Phosphatidic acid phosphatase type 2/haloperoxidase"/>
    <property type="match status" value="1"/>
</dbReference>
<dbReference type="PANTHER" id="PTHR14969:SF13">
    <property type="entry name" value="AT30094P"/>
    <property type="match status" value="1"/>
</dbReference>
<dbReference type="AlphaFoldDB" id="A0A512DPW3"/>
<evidence type="ECO:0000259" key="2">
    <source>
        <dbReference type="SMART" id="SM00014"/>
    </source>
</evidence>
<organism evidence="3 4">
    <name type="scientific">Skermanella aerolata</name>
    <dbReference type="NCBI Taxonomy" id="393310"/>
    <lineage>
        <taxon>Bacteria</taxon>
        <taxon>Pseudomonadati</taxon>
        <taxon>Pseudomonadota</taxon>
        <taxon>Alphaproteobacteria</taxon>
        <taxon>Rhodospirillales</taxon>
        <taxon>Azospirillaceae</taxon>
        <taxon>Skermanella</taxon>
    </lineage>
</organism>
<comment type="caution">
    <text evidence="3">The sequence shown here is derived from an EMBL/GenBank/DDBJ whole genome shotgun (WGS) entry which is preliminary data.</text>
</comment>
<feature type="domain" description="Phosphatidic acid phosphatase type 2/haloperoxidase" evidence="2">
    <location>
        <begin position="89"/>
        <end position="198"/>
    </location>
</feature>
<evidence type="ECO:0000313" key="4">
    <source>
        <dbReference type="Proteomes" id="UP000321523"/>
    </source>
</evidence>
<gene>
    <name evidence="3" type="ORF">SAE02_26560</name>
</gene>